<accession>A0A167JD38</accession>
<feature type="transmembrane region" description="Helical" evidence="8">
    <location>
        <begin position="104"/>
        <end position="121"/>
    </location>
</feature>
<dbReference type="PROSITE" id="PS50850">
    <property type="entry name" value="MFS"/>
    <property type="match status" value="1"/>
</dbReference>
<dbReference type="PANTHER" id="PTHR23515">
    <property type="entry name" value="HIGH-AFFINITY NITRATE TRANSPORTER 2.3"/>
    <property type="match status" value="1"/>
</dbReference>
<protein>
    <recommendedName>
        <fullName evidence="8">Nitrate/nitrite transporter</fullName>
    </recommendedName>
</protein>
<dbReference type="GO" id="GO:0015112">
    <property type="term" value="F:nitrate transmembrane transporter activity"/>
    <property type="evidence" value="ECO:0007669"/>
    <property type="project" value="UniProtKB-UniRule"/>
</dbReference>
<dbReference type="SUPFAM" id="SSF103473">
    <property type="entry name" value="MFS general substrate transporter"/>
    <property type="match status" value="1"/>
</dbReference>
<dbReference type="EMBL" id="AZHA01000003">
    <property type="protein sequence ID" value="OAA50099.1"/>
    <property type="molecule type" value="Genomic_DNA"/>
</dbReference>
<keyword evidence="4 8" id="KW-0812">Transmembrane</keyword>
<keyword evidence="3 8" id="KW-0813">Transport</keyword>
<dbReference type="InterPro" id="IPR011701">
    <property type="entry name" value="MFS"/>
</dbReference>
<feature type="transmembrane region" description="Helical" evidence="8">
    <location>
        <begin position="133"/>
        <end position="153"/>
    </location>
</feature>
<dbReference type="InterPro" id="IPR036259">
    <property type="entry name" value="MFS_trans_sf"/>
</dbReference>
<evidence type="ECO:0000256" key="2">
    <source>
        <dbReference type="ARBA" id="ARBA00008432"/>
    </source>
</evidence>
<feature type="transmembrane region" description="Helical" evidence="8">
    <location>
        <begin position="388"/>
        <end position="407"/>
    </location>
</feature>
<proteinExistence type="inferred from homology"/>
<gene>
    <name evidence="11" type="ORF">BBO_01734</name>
</gene>
<dbReference type="GO" id="GO:0015113">
    <property type="term" value="F:nitrite transmembrane transporter activity"/>
    <property type="evidence" value="ECO:0007669"/>
    <property type="project" value="InterPro"/>
</dbReference>
<evidence type="ECO:0000256" key="4">
    <source>
        <dbReference type="ARBA" id="ARBA00022692"/>
    </source>
</evidence>
<dbReference type="GO" id="GO:0005886">
    <property type="term" value="C:plasma membrane"/>
    <property type="evidence" value="ECO:0007669"/>
    <property type="project" value="UniProtKB-SubCell"/>
</dbReference>
<dbReference type="NCBIfam" id="TIGR00886">
    <property type="entry name" value="2A0108"/>
    <property type="match status" value="1"/>
</dbReference>
<evidence type="ECO:0000256" key="8">
    <source>
        <dbReference type="RuleBase" id="RU366033"/>
    </source>
</evidence>
<organism evidence="11 12">
    <name type="scientific">Beauveria brongniartii RCEF 3172</name>
    <dbReference type="NCBI Taxonomy" id="1081107"/>
    <lineage>
        <taxon>Eukaryota</taxon>
        <taxon>Fungi</taxon>
        <taxon>Dikarya</taxon>
        <taxon>Ascomycota</taxon>
        <taxon>Pezizomycotina</taxon>
        <taxon>Sordariomycetes</taxon>
        <taxon>Hypocreomycetidae</taxon>
        <taxon>Hypocreales</taxon>
        <taxon>Cordycipitaceae</taxon>
        <taxon>Beauveria</taxon>
        <taxon>Beauveria brongniartii</taxon>
    </lineage>
</organism>
<evidence type="ECO:0000256" key="5">
    <source>
        <dbReference type="ARBA" id="ARBA00022989"/>
    </source>
</evidence>
<dbReference type="Gene3D" id="1.20.1250.20">
    <property type="entry name" value="MFS general substrate transporter like domains"/>
    <property type="match status" value="2"/>
</dbReference>
<feature type="transmembrane region" description="Helical" evidence="8">
    <location>
        <begin position="484"/>
        <end position="504"/>
    </location>
</feature>
<comment type="similarity">
    <text evidence="2 8">Belongs to the major facilitator superfamily. Nitrate/nitrite porter (TC 2.A.1.8) family.</text>
</comment>
<keyword evidence="5 8" id="KW-1133">Transmembrane helix</keyword>
<feature type="compositionally biased region" description="Polar residues" evidence="9">
    <location>
        <begin position="250"/>
        <end position="264"/>
    </location>
</feature>
<dbReference type="Proteomes" id="UP000076863">
    <property type="component" value="Unassembled WGS sequence"/>
</dbReference>
<feature type="transmembrane region" description="Helical" evidence="8">
    <location>
        <begin position="165"/>
        <end position="187"/>
    </location>
</feature>
<evidence type="ECO:0000313" key="11">
    <source>
        <dbReference type="EMBL" id="OAA50099.1"/>
    </source>
</evidence>
<feature type="transmembrane region" description="Helical" evidence="8">
    <location>
        <begin position="199"/>
        <end position="220"/>
    </location>
</feature>
<dbReference type="GO" id="GO:0042128">
    <property type="term" value="P:nitrate assimilation"/>
    <property type="evidence" value="ECO:0007669"/>
    <property type="project" value="UniProtKB-UniRule"/>
</dbReference>
<dbReference type="InterPro" id="IPR044772">
    <property type="entry name" value="NO3_transporter"/>
</dbReference>
<evidence type="ECO:0000256" key="1">
    <source>
        <dbReference type="ARBA" id="ARBA00004141"/>
    </source>
</evidence>
<feature type="transmembrane region" description="Helical" evidence="8">
    <location>
        <begin position="451"/>
        <end position="472"/>
    </location>
</feature>
<dbReference type="Pfam" id="PF07690">
    <property type="entry name" value="MFS_1"/>
    <property type="match status" value="1"/>
</dbReference>
<feature type="transmembrane region" description="Helical" evidence="8">
    <location>
        <begin position="74"/>
        <end position="92"/>
    </location>
</feature>
<sequence length="513" mass="54729">MPRFTFSALWAAPEVCPVSKKARSIPVLNPFDMYGRVFFFSWMGFMLAFWAWYTFPPLLTVTIKKDLHLTDAQVANSNIISLVATLLLRFATGPLCDQFGARRVFLGLLLAGCLPVGLAPLVRTASGLYAARFFLGVLGATFVPCQVWCTGFFDKNVVGSANALAGGWGNAGGGITYFIMPAVFDSLVSRQGLSPSTAWRVTFVVPLVCLMACALGMALLCPDAPLGRWSERDERIRENLRALQMREGSTDTGLATPSTETYASSDEEKAGAKMPADARAGLSHQQALDIAQGEVVMKPLLRDSLAILLSPQTIFHVVTYACSFGGELAINSVLSSYYKHNYPHLTQTTASNCAAIFGFLNVITRPLGGVVADVLYRRGGRNLWLKKAWITACGLLAGGLLIVIGRVDPSEGRGMPLGALVGLVTVMAIFIEAGNGANFALVPHVHPAANGVVSGVTGAGGNLGGVIFAIVFRFMDHGKGYAKALWVIGVMHIALNLAVCWIAPLPKGQVGGR</sequence>
<name>A0A167JD38_9HYPO</name>
<keyword evidence="8" id="KW-1003">Cell membrane</keyword>
<evidence type="ECO:0000256" key="3">
    <source>
        <dbReference type="ARBA" id="ARBA00022448"/>
    </source>
</evidence>
<evidence type="ECO:0000256" key="6">
    <source>
        <dbReference type="ARBA" id="ARBA00023063"/>
    </source>
</evidence>
<dbReference type="InterPro" id="IPR020846">
    <property type="entry name" value="MFS_dom"/>
</dbReference>
<keyword evidence="6 8" id="KW-0534">Nitrate assimilation</keyword>
<evidence type="ECO:0000259" key="10">
    <source>
        <dbReference type="PROSITE" id="PS50850"/>
    </source>
</evidence>
<dbReference type="OrthoDB" id="434240at2759"/>
<keyword evidence="12" id="KW-1185">Reference proteome</keyword>
<comment type="subcellular location">
    <subcellularLocation>
        <location evidence="8">Cell membrane</location>
        <topology evidence="8">Multi-pass membrane protein</topology>
    </subcellularLocation>
    <subcellularLocation>
        <location evidence="1">Membrane</location>
        <topology evidence="1">Multi-pass membrane protein</topology>
    </subcellularLocation>
</comment>
<dbReference type="AlphaFoldDB" id="A0A167JD38"/>
<reference evidence="11 12" key="1">
    <citation type="journal article" date="2016" name="Genome Biol. Evol.">
        <title>Divergent and convergent evolution of fungal pathogenicity.</title>
        <authorList>
            <person name="Shang Y."/>
            <person name="Xiao G."/>
            <person name="Zheng P."/>
            <person name="Cen K."/>
            <person name="Zhan S."/>
            <person name="Wang C."/>
        </authorList>
    </citation>
    <scope>NUCLEOTIDE SEQUENCE [LARGE SCALE GENOMIC DNA]</scope>
    <source>
        <strain evidence="11 12">RCEF 3172</strain>
    </source>
</reference>
<keyword evidence="7 8" id="KW-0472">Membrane</keyword>
<feature type="transmembrane region" description="Helical" evidence="8">
    <location>
        <begin position="414"/>
        <end position="431"/>
    </location>
</feature>
<feature type="transmembrane region" description="Helical" evidence="8">
    <location>
        <begin position="33"/>
        <end position="53"/>
    </location>
</feature>
<comment type="caution">
    <text evidence="11">The sequence shown here is derived from an EMBL/GenBank/DDBJ whole genome shotgun (WGS) entry which is preliminary data.</text>
</comment>
<evidence type="ECO:0000256" key="9">
    <source>
        <dbReference type="SAM" id="MobiDB-lite"/>
    </source>
</evidence>
<feature type="region of interest" description="Disordered" evidence="9">
    <location>
        <begin position="247"/>
        <end position="270"/>
    </location>
</feature>
<evidence type="ECO:0000256" key="7">
    <source>
        <dbReference type="ARBA" id="ARBA00023136"/>
    </source>
</evidence>
<feature type="domain" description="Major facilitator superfamily (MFS) profile" evidence="10">
    <location>
        <begin position="37"/>
        <end position="507"/>
    </location>
</feature>
<dbReference type="InterPro" id="IPR004737">
    <property type="entry name" value="NO3_transporter_NarK/NarU-like"/>
</dbReference>
<evidence type="ECO:0000313" key="12">
    <source>
        <dbReference type="Proteomes" id="UP000076863"/>
    </source>
</evidence>